<keyword evidence="2" id="KW-0472">Membrane</keyword>
<dbReference type="Proteomes" id="UP000274131">
    <property type="component" value="Unassembled WGS sequence"/>
</dbReference>
<feature type="region of interest" description="Disordered" evidence="1">
    <location>
        <begin position="250"/>
        <end position="273"/>
    </location>
</feature>
<gene>
    <name evidence="3" type="ORF">EVEC_LOCUS7256</name>
</gene>
<evidence type="ECO:0000256" key="2">
    <source>
        <dbReference type="SAM" id="Phobius"/>
    </source>
</evidence>
<keyword evidence="4" id="KW-1185">Reference proteome</keyword>
<evidence type="ECO:0000256" key="1">
    <source>
        <dbReference type="SAM" id="MobiDB-lite"/>
    </source>
</evidence>
<sequence>MKDTGFKISSRFRGDILLYLHILFLACIYSPLCGLICRLRHIEKLESREAEAENKFDDHKRALLRKKILFTSPGAYTLSPFKTSFKLRKTPQTLSRSGSELSERQICPEQPSFSVGDKKKPEFTSSFTRPIQYYKFLTPDIQESSRSENGFLRRTEFTGQESDQTEEKIFVEKSGTISEGPLTENAEKARDDSLGTFNMSRTSEFNIEKDVSNESSSLISKINEEKRTVPVLSVETSLKDSEKMPRLKLSEMEQDSTKLSSTRLPPGKTVTKPARFSTEPVFRCLDSEYNRRPRGFDAIKSLLEGDLEKSFSTSTMAAEKYRSLDIEPMQRFDWEIPDWLFLNERRNSAPVVNEPLRRDSESKSPISRKIDSAIDRIHNITTKMSETLNRFKLISTVISESSGKNNKTKTAFLSVWDGEKDLFTKDASTPIKGEYDEVPF</sequence>
<evidence type="ECO:0000313" key="4">
    <source>
        <dbReference type="Proteomes" id="UP000274131"/>
    </source>
</evidence>
<dbReference type="EMBL" id="UXUI01008841">
    <property type="protein sequence ID" value="VDD92505.1"/>
    <property type="molecule type" value="Genomic_DNA"/>
</dbReference>
<keyword evidence="2" id="KW-0812">Transmembrane</keyword>
<reference evidence="3 4" key="2">
    <citation type="submission" date="2018-10" db="EMBL/GenBank/DDBJ databases">
        <authorList>
            <consortium name="Pathogen Informatics"/>
        </authorList>
    </citation>
    <scope>NUCLEOTIDE SEQUENCE [LARGE SCALE GENOMIC DNA]</scope>
</reference>
<dbReference type="PROSITE" id="PS51257">
    <property type="entry name" value="PROKAR_LIPOPROTEIN"/>
    <property type="match status" value="1"/>
</dbReference>
<proteinExistence type="predicted"/>
<reference evidence="5" key="1">
    <citation type="submission" date="2017-02" db="UniProtKB">
        <authorList>
            <consortium name="WormBaseParasite"/>
        </authorList>
    </citation>
    <scope>IDENTIFICATION</scope>
</reference>
<feature type="transmembrane region" description="Helical" evidence="2">
    <location>
        <begin position="16"/>
        <end position="37"/>
    </location>
</feature>
<protein>
    <submittedName>
        <fullName evidence="3 5">Uncharacterized protein</fullName>
    </submittedName>
</protein>
<evidence type="ECO:0000313" key="3">
    <source>
        <dbReference type="EMBL" id="VDD92505.1"/>
    </source>
</evidence>
<evidence type="ECO:0000313" key="5">
    <source>
        <dbReference type="WBParaSite" id="EVEC_0000777201-mRNA-1"/>
    </source>
</evidence>
<keyword evidence="2" id="KW-1133">Transmembrane helix</keyword>
<accession>A0A0N4VB70</accession>
<organism evidence="5">
    <name type="scientific">Enterobius vermicularis</name>
    <name type="common">Human pinworm</name>
    <dbReference type="NCBI Taxonomy" id="51028"/>
    <lineage>
        <taxon>Eukaryota</taxon>
        <taxon>Metazoa</taxon>
        <taxon>Ecdysozoa</taxon>
        <taxon>Nematoda</taxon>
        <taxon>Chromadorea</taxon>
        <taxon>Rhabditida</taxon>
        <taxon>Spirurina</taxon>
        <taxon>Oxyuridomorpha</taxon>
        <taxon>Oxyuroidea</taxon>
        <taxon>Oxyuridae</taxon>
        <taxon>Enterobius</taxon>
    </lineage>
</organism>
<dbReference type="WBParaSite" id="EVEC_0000777201-mRNA-1">
    <property type="protein sequence ID" value="EVEC_0000777201-mRNA-1"/>
    <property type="gene ID" value="EVEC_0000777201"/>
</dbReference>
<dbReference type="AlphaFoldDB" id="A0A0N4VB70"/>
<name>A0A0N4VB70_ENTVE</name>